<evidence type="ECO:0000313" key="1">
    <source>
        <dbReference type="EMBL" id="KAI0026993.1"/>
    </source>
</evidence>
<comment type="caution">
    <text evidence="1">The sequence shown here is derived from an EMBL/GenBank/DDBJ whole genome shotgun (WGS) entry which is preliminary data.</text>
</comment>
<proteinExistence type="predicted"/>
<dbReference type="Proteomes" id="UP000814128">
    <property type="component" value="Unassembled WGS sequence"/>
</dbReference>
<accession>A0ACB8Q5N9</accession>
<sequence>MSTDDILFLPKTGRVRYTPEDIKYISIQQPIPIDAMPIYLLEQPAPGLIPPNLWLGWRLGSEELIRVALEKLPDAVTFDHWTNEVHYVETLANGRLLSAICQACQIPEEYAGHLDIVDAVRPGTSLPRHDIDIVLAVGSTQAGLMPEEVWERVGRMFADGAEPQFHLDSWRWFWSYTQNRKNIFPRHQ</sequence>
<protein>
    <submittedName>
        <fullName evidence="1">Uncharacterized protein</fullName>
    </submittedName>
</protein>
<keyword evidence="2" id="KW-1185">Reference proteome</keyword>
<name>A0ACB8Q5N9_9AGAM</name>
<evidence type="ECO:0000313" key="2">
    <source>
        <dbReference type="Proteomes" id="UP000814128"/>
    </source>
</evidence>
<reference evidence="1" key="1">
    <citation type="submission" date="2021-02" db="EMBL/GenBank/DDBJ databases">
        <authorList>
            <consortium name="DOE Joint Genome Institute"/>
            <person name="Ahrendt S."/>
            <person name="Looney B.P."/>
            <person name="Miyauchi S."/>
            <person name="Morin E."/>
            <person name="Drula E."/>
            <person name="Courty P.E."/>
            <person name="Chicoki N."/>
            <person name="Fauchery L."/>
            <person name="Kohler A."/>
            <person name="Kuo A."/>
            <person name="Labutti K."/>
            <person name="Pangilinan J."/>
            <person name="Lipzen A."/>
            <person name="Riley R."/>
            <person name="Andreopoulos W."/>
            <person name="He G."/>
            <person name="Johnson J."/>
            <person name="Barry K.W."/>
            <person name="Grigoriev I.V."/>
            <person name="Nagy L."/>
            <person name="Hibbett D."/>
            <person name="Henrissat B."/>
            <person name="Matheny P.B."/>
            <person name="Labbe J."/>
            <person name="Martin F."/>
        </authorList>
    </citation>
    <scope>NUCLEOTIDE SEQUENCE</scope>
    <source>
        <strain evidence="1">EC-137</strain>
    </source>
</reference>
<gene>
    <name evidence="1" type="ORF">K488DRAFT_91508</name>
</gene>
<dbReference type="EMBL" id="MU274056">
    <property type="protein sequence ID" value="KAI0026993.1"/>
    <property type="molecule type" value="Genomic_DNA"/>
</dbReference>
<organism evidence="1 2">
    <name type="scientific">Vararia minispora EC-137</name>
    <dbReference type="NCBI Taxonomy" id="1314806"/>
    <lineage>
        <taxon>Eukaryota</taxon>
        <taxon>Fungi</taxon>
        <taxon>Dikarya</taxon>
        <taxon>Basidiomycota</taxon>
        <taxon>Agaricomycotina</taxon>
        <taxon>Agaricomycetes</taxon>
        <taxon>Russulales</taxon>
        <taxon>Lachnocladiaceae</taxon>
        <taxon>Vararia</taxon>
    </lineage>
</organism>
<reference evidence="1" key="2">
    <citation type="journal article" date="2022" name="New Phytol.">
        <title>Evolutionary transition to the ectomycorrhizal habit in the genomes of a hyperdiverse lineage of mushroom-forming fungi.</title>
        <authorList>
            <person name="Looney B."/>
            <person name="Miyauchi S."/>
            <person name="Morin E."/>
            <person name="Drula E."/>
            <person name="Courty P.E."/>
            <person name="Kohler A."/>
            <person name="Kuo A."/>
            <person name="LaButti K."/>
            <person name="Pangilinan J."/>
            <person name="Lipzen A."/>
            <person name="Riley R."/>
            <person name="Andreopoulos W."/>
            <person name="He G."/>
            <person name="Johnson J."/>
            <person name="Nolan M."/>
            <person name="Tritt A."/>
            <person name="Barry K.W."/>
            <person name="Grigoriev I.V."/>
            <person name="Nagy L.G."/>
            <person name="Hibbett D."/>
            <person name="Henrissat B."/>
            <person name="Matheny P.B."/>
            <person name="Labbe J."/>
            <person name="Martin F.M."/>
        </authorList>
    </citation>
    <scope>NUCLEOTIDE SEQUENCE</scope>
    <source>
        <strain evidence="1">EC-137</strain>
    </source>
</reference>